<keyword evidence="2 5" id="KW-0812">Transmembrane</keyword>
<keyword evidence="3 5" id="KW-1133">Transmembrane helix</keyword>
<evidence type="ECO:0000313" key="6">
    <source>
        <dbReference type="EMBL" id="KIR57811.1"/>
    </source>
</evidence>
<feature type="transmembrane region" description="Helical" evidence="5">
    <location>
        <begin position="165"/>
        <end position="184"/>
    </location>
</feature>
<evidence type="ECO:0000256" key="5">
    <source>
        <dbReference type="SAM" id="Phobius"/>
    </source>
</evidence>
<dbReference type="PANTHER" id="PTHR42718">
    <property type="entry name" value="MAJOR FACILITATOR SUPERFAMILY MULTIDRUG TRANSPORTER MFSC"/>
    <property type="match status" value="1"/>
</dbReference>
<dbReference type="PANTHER" id="PTHR42718:SF1">
    <property type="entry name" value="LOW AFFINITY AMMONIUM TRANSPORTER"/>
    <property type="match status" value="1"/>
</dbReference>
<evidence type="ECO:0000256" key="1">
    <source>
        <dbReference type="ARBA" id="ARBA00004141"/>
    </source>
</evidence>
<keyword evidence="4 5" id="KW-0472">Membrane</keyword>
<sequence>MGEQCYEVDEKEIAPQDYRERARAVSGKRCDRSEARSTANHARTSLDATVHAPSTTLLSTVERMETEVGLPLDEPKSHFLDVKGNLFRAKFITTACATQLLSQAGLGMFFLFIHVRGLSFLQSRHDIRGYAHPLTVTAQMFPLVPGGFCAALLVPYLIKKFPGHLIFLFSMFGFMCANLFIATAPVHQVYWANTFVGMLLGMFGPDLSFSTGQFIVGNSVDRYLQRIVAGIVSMITNYSQSIGLGMTGTVETYVRGPGTTYHEYFSDMSLQYLLSKRARVYTPEADDGDIEQGLTEGGNADNDLTDTLTYFSFGEFMLELNGTERQLKEFSSLPSYSALEQCWLIVNWLIFVWILRILLLLRIRHHAECQYTLLSLQLQLDLVILIKFQSSIVLFYLA</sequence>
<evidence type="ECO:0000256" key="3">
    <source>
        <dbReference type="ARBA" id="ARBA00022989"/>
    </source>
</evidence>
<organism evidence="6 7">
    <name type="scientific">Cryptococcus bacillisporus CA1873</name>
    <dbReference type="NCBI Taxonomy" id="1296111"/>
    <lineage>
        <taxon>Eukaryota</taxon>
        <taxon>Fungi</taxon>
        <taxon>Dikarya</taxon>
        <taxon>Basidiomycota</taxon>
        <taxon>Agaricomycotina</taxon>
        <taxon>Tremellomycetes</taxon>
        <taxon>Tremellales</taxon>
        <taxon>Cryptococcaceae</taxon>
        <taxon>Cryptococcus</taxon>
        <taxon>Cryptococcus gattii species complex</taxon>
    </lineage>
</organism>
<feature type="transmembrane region" description="Helical" evidence="5">
    <location>
        <begin position="373"/>
        <end position="397"/>
    </location>
</feature>
<evidence type="ECO:0000256" key="2">
    <source>
        <dbReference type="ARBA" id="ARBA00022692"/>
    </source>
</evidence>
<dbReference type="SUPFAM" id="SSF103473">
    <property type="entry name" value="MFS general substrate transporter"/>
    <property type="match status" value="1"/>
</dbReference>
<proteinExistence type="predicted"/>
<accession>A0ABR5B2K4</accession>
<name>A0ABR5B2K4_CRYGA</name>
<dbReference type="Gene3D" id="1.20.1250.20">
    <property type="entry name" value="MFS general substrate transporter like domains"/>
    <property type="match status" value="1"/>
</dbReference>
<dbReference type="EMBL" id="KN848909">
    <property type="protein sequence ID" value="KIR57811.1"/>
    <property type="molecule type" value="Genomic_DNA"/>
</dbReference>
<dbReference type="Proteomes" id="UP000053800">
    <property type="component" value="Unassembled WGS sequence"/>
</dbReference>
<feature type="transmembrane region" description="Helical" evidence="5">
    <location>
        <begin position="134"/>
        <end position="158"/>
    </location>
</feature>
<feature type="transmembrane region" description="Helical" evidence="5">
    <location>
        <begin position="343"/>
        <end position="361"/>
    </location>
</feature>
<gene>
    <name evidence="6" type="ORF">I314_06315</name>
</gene>
<protein>
    <submittedName>
        <fullName evidence="6">Uncharacterized protein</fullName>
    </submittedName>
</protein>
<comment type="subcellular location">
    <subcellularLocation>
        <location evidence="1">Membrane</location>
        <topology evidence="1">Multi-pass membrane protein</topology>
    </subcellularLocation>
</comment>
<feature type="transmembrane region" description="Helical" evidence="5">
    <location>
        <begin position="190"/>
        <end position="211"/>
    </location>
</feature>
<evidence type="ECO:0000313" key="7">
    <source>
        <dbReference type="Proteomes" id="UP000053800"/>
    </source>
</evidence>
<reference evidence="6 7" key="1">
    <citation type="submission" date="2015-01" db="EMBL/GenBank/DDBJ databases">
        <title>The Genome Sequence of Cryptococcus gattii CA1873.</title>
        <authorList>
            <consortium name="The Broad Institute Genomics Platform"/>
            <person name="Cuomo C."/>
            <person name="Litvintseva A."/>
            <person name="Chen Y."/>
            <person name="Heitman J."/>
            <person name="Sun S."/>
            <person name="Springer D."/>
            <person name="Dromer F."/>
            <person name="Young S."/>
            <person name="Zeng Q."/>
            <person name="Gargeya S."/>
            <person name="Abouelleil A."/>
            <person name="Alvarado L."/>
            <person name="Chapman S.B."/>
            <person name="Gainer-Dewar J."/>
            <person name="Goldberg J."/>
            <person name="Griggs A."/>
            <person name="Gujja S."/>
            <person name="Hansen M."/>
            <person name="Howarth C."/>
            <person name="Imamovic A."/>
            <person name="Larimer J."/>
            <person name="Murphy C."/>
            <person name="Naylor J."/>
            <person name="Pearson M."/>
            <person name="Priest M."/>
            <person name="Roberts A."/>
            <person name="Saif S."/>
            <person name="Shea T."/>
            <person name="Sykes S."/>
            <person name="Wortman J."/>
            <person name="Nusbaum C."/>
            <person name="Birren B."/>
        </authorList>
    </citation>
    <scope>NUCLEOTIDE SEQUENCE [LARGE SCALE GENOMIC DNA]</scope>
    <source>
        <strain evidence="6 7">CA1873</strain>
    </source>
</reference>
<dbReference type="InterPro" id="IPR036259">
    <property type="entry name" value="MFS_trans_sf"/>
</dbReference>
<keyword evidence="7" id="KW-1185">Reference proteome</keyword>
<feature type="transmembrane region" description="Helical" evidence="5">
    <location>
        <begin position="91"/>
        <end position="114"/>
    </location>
</feature>
<evidence type="ECO:0000256" key="4">
    <source>
        <dbReference type="ARBA" id="ARBA00023136"/>
    </source>
</evidence>